<sequence>MEAITLIYIKGLKMLAKILLNFSEDELLSFLPKNSINFALQLDAQDNQVSEANSYNKNKLAGIVASVKQVDFIFDSRLRNKLVERLSAKQLAELFPSFELQAKQVTPEHYDAIISWADENPDKFAALMGLSALYESQLEQDNALESITHIDPNYGLYPYQQNISKQVFSELVQDKRRVLIHLPTGAGKTRTAMNIAAEHLRQSENNLVLWLADREELCSQAYSEFSKAWQSLGNRSTSLYGFYSSSTESLSGIDSGFVVAGLHKFLSLRKSDSRQLQLLYSKLAEKVTLVIFDEAHKAVAPKFQEVVQDFIDDKAFHADLIGLTATPGRSYSEDGLSEEDARLANFFYNNKVSMQISGYLSPIDYLVEKGYLAKANFKSLNYDHSGIAAYELRDAGGVETMTTLANNIERNRQILSAIIDECKLGSQIIVFACTVDHGINLATALAYQGIKAASIDSKNDTVESRRAKIAQYKNGELQVLVNFNVLTAGFDAPKTNVTVIAKPMNSLVQYLQMAGRAMRGYKSGGNKECNIYTVMDNIPEFQSISLAFGYWNDMWAEKDIK</sequence>
<dbReference type="SMART" id="SM00487">
    <property type="entry name" value="DEXDc"/>
    <property type="match status" value="1"/>
</dbReference>
<dbReference type="InterPro" id="IPR006935">
    <property type="entry name" value="Helicase/UvrB_N"/>
</dbReference>
<feature type="domain" description="Helicase C-terminal" evidence="2">
    <location>
        <begin position="414"/>
        <end position="561"/>
    </location>
</feature>
<accession>A0ABN0NHI4</accession>
<dbReference type="InterPro" id="IPR001650">
    <property type="entry name" value="Helicase_C-like"/>
</dbReference>
<dbReference type="Gene3D" id="3.40.50.300">
    <property type="entry name" value="P-loop containing nucleotide triphosphate hydrolases"/>
    <property type="match status" value="2"/>
</dbReference>
<dbReference type="SUPFAM" id="SSF52540">
    <property type="entry name" value="P-loop containing nucleoside triphosphate hydrolases"/>
    <property type="match status" value="1"/>
</dbReference>
<feature type="domain" description="Helicase ATP-binding" evidence="1">
    <location>
        <begin position="169"/>
        <end position="345"/>
    </location>
</feature>
<dbReference type="PANTHER" id="PTHR47396">
    <property type="entry name" value="TYPE I RESTRICTION ENZYME ECOKI R PROTEIN"/>
    <property type="match status" value="1"/>
</dbReference>
<evidence type="ECO:0000259" key="1">
    <source>
        <dbReference type="PROSITE" id="PS51192"/>
    </source>
</evidence>
<dbReference type="Pfam" id="PF04851">
    <property type="entry name" value="ResIII"/>
    <property type="match status" value="1"/>
</dbReference>
<evidence type="ECO:0000259" key="2">
    <source>
        <dbReference type="PROSITE" id="PS51194"/>
    </source>
</evidence>
<evidence type="ECO:0000313" key="3">
    <source>
        <dbReference type="EMBL" id="ERG61009.1"/>
    </source>
</evidence>
<dbReference type="InterPro" id="IPR027417">
    <property type="entry name" value="P-loop_NTPase"/>
</dbReference>
<reference evidence="3" key="1">
    <citation type="journal article" date="2012" name="J. Bacteriol.">
        <title>Genome sequences of type strains of seven species of the marine bacterium Pseudoalteromonas.</title>
        <authorList>
            <person name="Xie B.B."/>
            <person name="Shu Y.L."/>
            <person name="Qin Q.L."/>
            <person name="Rong J.C."/>
            <person name="Zhang X.Y."/>
            <person name="Chen X.L."/>
            <person name="Shi M."/>
            <person name="He H.L."/>
            <person name="Zhou B.C."/>
            <person name="Zhang Y.Z."/>
        </authorList>
    </citation>
    <scope>NUCLEOTIDE SEQUENCE [LARGE SCALE GENOMIC DNA]</scope>
    <source>
        <strain evidence="3">NCIMB 2128</strain>
    </source>
</reference>
<protein>
    <submittedName>
        <fullName evidence="3">Type III restriction enzyme</fullName>
    </submittedName>
</protein>
<proteinExistence type="predicted"/>
<evidence type="ECO:0000313" key="4">
    <source>
        <dbReference type="Proteomes" id="UP000016534"/>
    </source>
</evidence>
<keyword evidence="4" id="KW-1185">Reference proteome</keyword>
<dbReference type="InterPro" id="IPR050742">
    <property type="entry name" value="Helicase_Restrict-Modif_Enz"/>
</dbReference>
<dbReference type="PANTHER" id="PTHR47396:SF1">
    <property type="entry name" value="ATP-DEPENDENT HELICASE IRC3-RELATED"/>
    <property type="match status" value="1"/>
</dbReference>
<dbReference type="PROSITE" id="PS51192">
    <property type="entry name" value="HELICASE_ATP_BIND_1"/>
    <property type="match status" value="1"/>
</dbReference>
<name>A0ABN0NHI4_9GAMM</name>
<dbReference type="Proteomes" id="UP000016534">
    <property type="component" value="Unassembled WGS sequence"/>
</dbReference>
<reference evidence="3" key="2">
    <citation type="submission" date="2013-04" db="EMBL/GenBank/DDBJ databases">
        <title>Genome sequence of Pseudoalteromonas undina.</title>
        <authorList>
            <person name="Xie B.-B."/>
            <person name="Rong J.-C."/>
            <person name="Qin Q.-L."/>
            <person name="Shu Y.-L."/>
            <person name="Zhang Y.-Z."/>
        </authorList>
    </citation>
    <scope>NUCLEOTIDE SEQUENCE</scope>
    <source>
        <strain evidence="3">NCIMB 2128</strain>
    </source>
</reference>
<dbReference type="InterPro" id="IPR014001">
    <property type="entry name" value="Helicase_ATP-bd"/>
</dbReference>
<comment type="caution">
    <text evidence="3">The sequence shown here is derived from an EMBL/GenBank/DDBJ whole genome shotgun (WGS) entry which is preliminary data.</text>
</comment>
<dbReference type="PROSITE" id="PS51194">
    <property type="entry name" value="HELICASE_CTER"/>
    <property type="match status" value="1"/>
</dbReference>
<gene>
    <name evidence="3" type="ORF">PUND_07854</name>
</gene>
<dbReference type="Pfam" id="PF00271">
    <property type="entry name" value="Helicase_C"/>
    <property type="match status" value="1"/>
</dbReference>
<dbReference type="EMBL" id="AHCF02000017">
    <property type="protein sequence ID" value="ERG61009.1"/>
    <property type="molecule type" value="Genomic_DNA"/>
</dbReference>
<organism evidence="3 4">
    <name type="scientific">Pseudoalteromonas undina</name>
    <dbReference type="NCBI Taxonomy" id="43660"/>
    <lineage>
        <taxon>Bacteria</taxon>
        <taxon>Pseudomonadati</taxon>
        <taxon>Pseudomonadota</taxon>
        <taxon>Gammaproteobacteria</taxon>
        <taxon>Alteromonadales</taxon>
        <taxon>Pseudoalteromonadaceae</taxon>
        <taxon>Pseudoalteromonas</taxon>
    </lineage>
</organism>
<dbReference type="SMART" id="SM00490">
    <property type="entry name" value="HELICc"/>
    <property type="match status" value="1"/>
</dbReference>